<evidence type="ECO:0000313" key="4">
    <source>
        <dbReference type="Proteomes" id="UP000585474"/>
    </source>
</evidence>
<accession>A0A7J0DRN2</accession>
<dbReference type="AlphaFoldDB" id="A0A7J0DRN2"/>
<gene>
    <name evidence="3" type="ORF">Acr_00g0065450</name>
</gene>
<reference evidence="4" key="1">
    <citation type="submission" date="2019-07" db="EMBL/GenBank/DDBJ databases">
        <title>De Novo Assembly of kiwifruit Actinidia rufa.</title>
        <authorList>
            <person name="Sugita-Konishi S."/>
            <person name="Sato K."/>
            <person name="Mori E."/>
            <person name="Abe Y."/>
            <person name="Kisaki G."/>
            <person name="Hamano K."/>
            <person name="Suezawa K."/>
            <person name="Otani M."/>
            <person name="Fukuda T."/>
            <person name="Manabe T."/>
            <person name="Gomi K."/>
            <person name="Tabuchi M."/>
            <person name="Akimitsu K."/>
            <person name="Kataoka I."/>
        </authorList>
    </citation>
    <scope>NUCLEOTIDE SEQUENCE [LARGE SCALE GENOMIC DNA]</scope>
    <source>
        <strain evidence="4">cv. Fuchu</strain>
    </source>
</reference>
<keyword evidence="2" id="KW-1133">Transmembrane helix</keyword>
<dbReference type="EMBL" id="BJWL01000338">
    <property type="protein sequence ID" value="GFS39889.1"/>
    <property type="molecule type" value="Genomic_DNA"/>
</dbReference>
<evidence type="ECO:0000256" key="2">
    <source>
        <dbReference type="SAM" id="Phobius"/>
    </source>
</evidence>
<feature type="region of interest" description="Disordered" evidence="1">
    <location>
        <begin position="1"/>
        <end position="41"/>
    </location>
</feature>
<comment type="caution">
    <text evidence="3">The sequence shown here is derived from an EMBL/GenBank/DDBJ whole genome shotgun (WGS) entry which is preliminary data.</text>
</comment>
<feature type="transmembrane region" description="Helical" evidence="2">
    <location>
        <begin position="51"/>
        <end position="70"/>
    </location>
</feature>
<name>A0A7J0DRN2_9ERIC</name>
<evidence type="ECO:0000256" key="1">
    <source>
        <dbReference type="SAM" id="MobiDB-lite"/>
    </source>
</evidence>
<keyword evidence="2" id="KW-0472">Membrane</keyword>
<dbReference type="OrthoDB" id="288590at2759"/>
<sequence>MGGRHVRNGAVSGDPPGTAGSGDPVAVRSSDGDQAAEHRRDEGVFSSWRSIPILIVVAIYEIDVVLLVIAKFRHKPMRSYYWRGVTEDSATEKHRVQCEEAKVRVSIATFLLGPNEAAVESLPELVDSAPPASTFLSLAKNTESSNTRNNFHSGEALALALALALVRADSVENAGA</sequence>
<proteinExistence type="predicted"/>
<organism evidence="3 4">
    <name type="scientific">Actinidia rufa</name>
    <dbReference type="NCBI Taxonomy" id="165716"/>
    <lineage>
        <taxon>Eukaryota</taxon>
        <taxon>Viridiplantae</taxon>
        <taxon>Streptophyta</taxon>
        <taxon>Embryophyta</taxon>
        <taxon>Tracheophyta</taxon>
        <taxon>Spermatophyta</taxon>
        <taxon>Magnoliopsida</taxon>
        <taxon>eudicotyledons</taxon>
        <taxon>Gunneridae</taxon>
        <taxon>Pentapetalae</taxon>
        <taxon>asterids</taxon>
        <taxon>Ericales</taxon>
        <taxon>Actinidiaceae</taxon>
        <taxon>Actinidia</taxon>
    </lineage>
</organism>
<keyword evidence="4" id="KW-1185">Reference proteome</keyword>
<protein>
    <submittedName>
        <fullName evidence="3">Uncharacterized protein</fullName>
    </submittedName>
</protein>
<dbReference type="Proteomes" id="UP000585474">
    <property type="component" value="Unassembled WGS sequence"/>
</dbReference>
<keyword evidence="2" id="KW-0812">Transmembrane</keyword>
<evidence type="ECO:0000313" key="3">
    <source>
        <dbReference type="EMBL" id="GFS39889.1"/>
    </source>
</evidence>